<dbReference type="EMBL" id="CAJOBC010001666">
    <property type="protein sequence ID" value="CAF3691887.1"/>
    <property type="molecule type" value="Genomic_DNA"/>
</dbReference>
<evidence type="ECO:0000256" key="2">
    <source>
        <dbReference type="SAM" id="Phobius"/>
    </source>
</evidence>
<dbReference type="Pfam" id="PF07690">
    <property type="entry name" value="MFS_1"/>
    <property type="match status" value="1"/>
</dbReference>
<feature type="transmembrane region" description="Helical" evidence="2">
    <location>
        <begin position="73"/>
        <end position="106"/>
    </location>
</feature>
<dbReference type="Proteomes" id="UP000681722">
    <property type="component" value="Unassembled WGS sequence"/>
</dbReference>
<feature type="transmembrane region" description="Helical" evidence="2">
    <location>
        <begin position="235"/>
        <end position="258"/>
    </location>
</feature>
<feature type="transmembrane region" description="Helical" evidence="2">
    <location>
        <begin position="270"/>
        <end position="290"/>
    </location>
</feature>
<dbReference type="AlphaFoldDB" id="A0A814AAB5"/>
<dbReference type="GO" id="GO:0022857">
    <property type="term" value="F:transmembrane transporter activity"/>
    <property type="evidence" value="ECO:0007669"/>
    <property type="project" value="InterPro"/>
</dbReference>
<keyword evidence="2" id="KW-0472">Membrane</keyword>
<feature type="transmembrane region" description="Helical" evidence="2">
    <location>
        <begin position="138"/>
        <end position="161"/>
    </location>
</feature>
<comment type="subcellular location">
    <subcellularLocation>
        <location evidence="1">Membrane</location>
        <topology evidence="1">Multi-pass membrane protein</topology>
    </subcellularLocation>
</comment>
<evidence type="ECO:0000313" key="6">
    <source>
        <dbReference type="Proteomes" id="UP000663829"/>
    </source>
</evidence>
<evidence type="ECO:0000256" key="1">
    <source>
        <dbReference type="ARBA" id="ARBA00004141"/>
    </source>
</evidence>
<dbReference type="InterPro" id="IPR036259">
    <property type="entry name" value="MFS_trans_sf"/>
</dbReference>
<dbReference type="InterPro" id="IPR020846">
    <property type="entry name" value="MFS_dom"/>
</dbReference>
<dbReference type="PROSITE" id="PS50850">
    <property type="entry name" value="MFS"/>
    <property type="match status" value="1"/>
</dbReference>
<feature type="transmembrane region" description="Helical" evidence="2">
    <location>
        <begin position="173"/>
        <end position="196"/>
    </location>
</feature>
<protein>
    <recommendedName>
        <fullName evidence="3">Major facilitator superfamily (MFS) profile domain-containing protein</fullName>
    </recommendedName>
</protein>
<accession>A0A814AAB5</accession>
<dbReference type="OrthoDB" id="10027823at2759"/>
<dbReference type="Gene3D" id="1.20.1250.20">
    <property type="entry name" value="MFS general substrate transporter like domains"/>
    <property type="match status" value="1"/>
</dbReference>
<dbReference type="InterPro" id="IPR011701">
    <property type="entry name" value="MFS"/>
</dbReference>
<gene>
    <name evidence="4" type="ORF">GPM918_LOCUS9133</name>
    <name evidence="5" type="ORF">SRO942_LOCUS9134</name>
</gene>
<dbReference type="PANTHER" id="PTHR23520:SF5">
    <property type="entry name" value="TRANSPORTER, PUTATIVE (AFU_ORTHOLOGUE AFUA_3G04000)-RELATED"/>
    <property type="match status" value="1"/>
</dbReference>
<dbReference type="Proteomes" id="UP000663829">
    <property type="component" value="Unassembled WGS sequence"/>
</dbReference>
<feature type="transmembrane region" description="Helical" evidence="2">
    <location>
        <begin position="386"/>
        <end position="409"/>
    </location>
</feature>
<feature type="domain" description="Major facilitator superfamily (MFS) profile" evidence="3">
    <location>
        <begin position="7"/>
        <end position="415"/>
    </location>
</feature>
<evidence type="ECO:0000313" key="5">
    <source>
        <dbReference type="EMBL" id="CAF3691887.1"/>
    </source>
</evidence>
<feature type="transmembrane region" description="Helical" evidence="2">
    <location>
        <begin position="12"/>
        <end position="33"/>
    </location>
</feature>
<dbReference type="PANTHER" id="PTHR23520">
    <property type="entry name" value="TRANSPORTER, PUTATIVE (AFU_ORTHOLOGUE AFUA_3G04000)-RELATED"/>
    <property type="match status" value="1"/>
</dbReference>
<keyword evidence="2" id="KW-0812">Transmembrane</keyword>
<comment type="caution">
    <text evidence="4">The sequence shown here is derived from an EMBL/GenBank/DDBJ whole genome shotgun (WGS) entry which is preliminary data.</text>
</comment>
<evidence type="ECO:0000313" key="4">
    <source>
        <dbReference type="EMBL" id="CAF0910745.1"/>
    </source>
</evidence>
<dbReference type="GO" id="GO:0016020">
    <property type="term" value="C:membrane"/>
    <property type="evidence" value="ECO:0007669"/>
    <property type="project" value="UniProtKB-SubCell"/>
</dbReference>
<organism evidence="4 6">
    <name type="scientific">Didymodactylos carnosus</name>
    <dbReference type="NCBI Taxonomy" id="1234261"/>
    <lineage>
        <taxon>Eukaryota</taxon>
        <taxon>Metazoa</taxon>
        <taxon>Spiralia</taxon>
        <taxon>Gnathifera</taxon>
        <taxon>Rotifera</taxon>
        <taxon>Eurotatoria</taxon>
        <taxon>Bdelloidea</taxon>
        <taxon>Philodinida</taxon>
        <taxon>Philodinidae</taxon>
        <taxon>Didymodactylos</taxon>
    </lineage>
</organism>
<feature type="transmembrane region" description="Helical" evidence="2">
    <location>
        <begin position="39"/>
        <end position="61"/>
    </location>
</feature>
<keyword evidence="2" id="KW-1133">Transmembrane helix</keyword>
<keyword evidence="6" id="KW-1185">Reference proteome</keyword>
<evidence type="ECO:0000259" key="3">
    <source>
        <dbReference type="PROSITE" id="PS50850"/>
    </source>
</evidence>
<name>A0A814AAB5_9BILA</name>
<dbReference type="EMBL" id="CAJNOQ010001666">
    <property type="protein sequence ID" value="CAF0910745.1"/>
    <property type="molecule type" value="Genomic_DNA"/>
</dbReference>
<reference evidence="4" key="1">
    <citation type="submission" date="2021-02" db="EMBL/GenBank/DDBJ databases">
        <authorList>
            <person name="Nowell W R."/>
        </authorList>
    </citation>
    <scope>NUCLEOTIDE SEQUENCE</scope>
</reference>
<sequence>MLGLNINGHILFLTRFIRLFSYGFLSVGLLLYLTEVGYSQSQIGVLFTGILIGDLVITLFLTTRADRFGRRNILIVGALLKIGAGLTFAFVDSFAALLLAGTIGIISPTGGEIGPFLAIEQACLTESMNDPEQITKIFGYYNFAGYFAQAFGALSSGYMITMMMNIHGYLALTAYRAVLIGHAVFGGLKLVLYSFLSHSIEPAVQARDLLSAQKNWWFTKFGLHRKTSVTIVTKLSALFTLDAFAGGFVMQTIIVYWFHETYHIDTDLLGLMMMGVNVLAGISALAATPLVHKIGAVNTMVVTHFPSNLFLILVPLMPNQRLAVIMLLIRFCISQMDVPARQTYIATVVDADERSAAGGITNIVRSVGLSLSPLIAGYLLKDPSNTLLFSLPFIISGTLKCLYDILLYLSFRFSAPVSVSITEKK</sequence>
<proteinExistence type="predicted"/>
<dbReference type="SUPFAM" id="SSF103473">
    <property type="entry name" value="MFS general substrate transporter"/>
    <property type="match status" value="1"/>
</dbReference>